<keyword evidence="3" id="KW-1133">Transmembrane helix</keyword>
<organism evidence="4 5">
    <name type="scientific">Calidris pygmaea</name>
    <name type="common">Spoon-billed sandpiper</name>
    <dbReference type="NCBI Taxonomy" id="425635"/>
    <lineage>
        <taxon>Eukaryota</taxon>
        <taxon>Metazoa</taxon>
        <taxon>Chordata</taxon>
        <taxon>Craniata</taxon>
        <taxon>Vertebrata</taxon>
        <taxon>Euteleostomi</taxon>
        <taxon>Archelosauria</taxon>
        <taxon>Archosauria</taxon>
        <taxon>Dinosauria</taxon>
        <taxon>Saurischia</taxon>
        <taxon>Theropoda</taxon>
        <taxon>Coelurosauria</taxon>
        <taxon>Aves</taxon>
        <taxon>Neognathae</taxon>
        <taxon>Neoaves</taxon>
        <taxon>Charadriiformes</taxon>
        <taxon>Scolopacidae</taxon>
        <taxon>Calidris</taxon>
    </lineage>
</organism>
<accession>A0A8C3JEQ0</accession>
<keyword evidence="3" id="KW-0812">Transmembrane</keyword>
<dbReference type="PANTHER" id="PTHR20765:SF1">
    <property type="entry name" value="EQUILIBRATIVE NUCLEOBASE TRANSPORTER 1"/>
    <property type="match status" value="1"/>
</dbReference>
<dbReference type="Ensembl" id="ENSCPGT00000005102.1">
    <property type="protein sequence ID" value="ENSCPGP00000004642.1"/>
    <property type="gene ID" value="ENSCPGG00000003376.1"/>
</dbReference>
<dbReference type="InterPro" id="IPR027197">
    <property type="entry name" value="SLC43A3"/>
</dbReference>
<proteinExistence type="predicted"/>
<feature type="region of interest" description="Disordered" evidence="2">
    <location>
        <begin position="125"/>
        <end position="158"/>
    </location>
</feature>
<dbReference type="GO" id="GO:0016020">
    <property type="term" value="C:membrane"/>
    <property type="evidence" value="ECO:0007669"/>
    <property type="project" value="UniProtKB-SubCell"/>
</dbReference>
<evidence type="ECO:0000256" key="2">
    <source>
        <dbReference type="SAM" id="MobiDB-lite"/>
    </source>
</evidence>
<dbReference type="AlphaFoldDB" id="A0A8C3JEQ0"/>
<name>A0A8C3JEQ0_9CHAR</name>
<dbReference type="PANTHER" id="PTHR20765">
    <property type="entry name" value="SOLUTE CARRIER FAMILY 43 MEMBER 3-RELATED"/>
    <property type="match status" value="1"/>
</dbReference>
<protein>
    <submittedName>
        <fullName evidence="4">Solute carrier family 43 member 3</fullName>
    </submittedName>
</protein>
<dbReference type="Gene3D" id="1.20.1250.20">
    <property type="entry name" value="MFS general substrate transporter like domains"/>
    <property type="match status" value="1"/>
</dbReference>
<dbReference type="SUPFAM" id="SSF103473">
    <property type="entry name" value="MFS general substrate transporter"/>
    <property type="match status" value="1"/>
</dbReference>
<reference evidence="4" key="2">
    <citation type="submission" date="2025-09" db="UniProtKB">
        <authorList>
            <consortium name="Ensembl"/>
        </authorList>
    </citation>
    <scope>IDENTIFICATION</scope>
</reference>
<feature type="region of interest" description="Disordered" evidence="2">
    <location>
        <begin position="513"/>
        <end position="532"/>
    </location>
</feature>
<evidence type="ECO:0000256" key="3">
    <source>
        <dbReference type="SAM" id="Phobius"/>
    </source>
</evidence>
<reference evidence="4" key="1">
    <citation type="submission" date="2025-08" db="UniProtKB">
        <authorList>
            <consortium name="Ensembl"/>
        </authorList>
    </citation>
    <scope>IDENTIFICATION</scope>
</reference>
<comment type="subcellular location">
    <subcellularLocation>
        <location evidence="1">Membrane</location>
        <topology evidence="1">Multi-pass membrane protein</topology>
    </subcellularLocation>
</comment>
<feature type="transmembrane region" description="Helical" evidence="3">
    <location>
        <begin position="386"/>
        <end position="411"/>
    </location>
</feature>
<feature type="transmembrane region" description="Helical" evidence="3">
    <location>
        <begin position="480"/>
        <end position="501"/>
    </location>
</feature>
<sequence>MARGGGTGDGGGDPCQCWLWVTGGARPLLAPVPQCHHCPQCVPHSPRGPPIAPSPSMSPELPHNCRGHLCSHVALGGPGGGGAPVGYWGADVTAALGLGVSAAPQDPIPTCHRCPHISAPSTLVGPCSSPSPPQVRPCGYRGPGPGGEPGRDPPLSPLTPVSPELAVLLFPAMSMLSVGGILLILTNMQVGFSPPPGGWGGPDGAGGALTARGGSLPARWATSLGSTAPSSSPSTTAPSTPPPPSSSSSRLQCPGRSRSYRTYEEKRPPGESGPEETPLEPTVPRGGGDPPGVPFGACVRSGLFAWHVAWLSVMQLRHYLFIGTLNPLLDHLAHGDHHLVSTYTNAFAFTQLCGVLCAPWNGLILDRHKRGKAPRPEGALGALADLRASVLSLAVTVTQCLLFSICAAVPVLPVQFATFVLQVLSRSFLYGGNAAFLAIAFPPQHFGKLYGLAMALSALVALLQYPCVALVRGPLHGDPFYVNVGLIAVVLVAFVSPVVVARECQRRAKELGAAGTPLAAPPDTETPAEASH</sequence>
<evidence type="ECO:0000313" key="5">
    <source>
        <dbReference type="Proteomes" id="UP000694419"/>
    </source>
</evidence>
<keyword evidence="5" id="KW-1185">Reference proteome</keyword>
<feature type="region of interest" description="Disordered" evidence="2">
    <location>
        <begin position="219"/>
        <end position="290"/>
    </location>
</feature>
<dbReference type="Proteomes" id="UP000694419">
    <property type="component" value="Unplaced"/>
</dbReference>
<evidence type="ECO:0000313" key="4">
    <source>
        <dbReference type="Ensembl" id="ENSCPGP00000004642.1"/>
    </source>
</evidence>
<keyword evidence="3" id="KW-0472">Membrane</keyword>
<feature type="compositionally biased region" description="Low complexity" evidence="2">
    <location>
        <begin position="226"/>
        <end position="238"/>
    </location>
</feature>
<evidence type="ECO:0000256" key="1">
    <source>
        <dbReference type="ARBA" id="ARBA00004141"/>
    </source>
</evidence>
<feature type="transmembrane region" description="Helical" evidence="3">
    <location>
        <begin position="423"/>
        <end position="442"/>
    </location>
</feature>
<dbReference type="InterPro" id="IPR036259">
    <property type="entry name" value="MFS_trans_sf"/>
</dbReference>